<dbReference type="Proteomes" id="UP000472267">
    <property type="component" value="Chromosome 12"/>
</dbReference>
<evidence type="ECO:0000313" key="2">
    <source>
        <dbReference type="Ensembl" id="ENSSFAP00005040072.1"/>
    </source>
</evidence>
<reference evidence="2" key="2">
    <citation type="submission" date="2025-08" db="UniProtKB">
        <authorList>
            <consortium name="Ensembl"/>
        </authorList>
    </citation>
    <scope>IDENTIFICATION</scope>
</reference>
<accession>A0A672IG31</accession>
<dbReference type="InterPro" id="IPR032675">
    <property type="entry name" value="LRR_dom_sf"/>
</dbReference>
<dbReference type="AlphaFoldDB" id="A0A672IG31"/>
<sequence length="341" mass="37644">CQQIEISKSKSTNDEEQYDPTGQTCYRKACEMLQVVPVSHFLKHMQCSELDLMHRGLGPQGTKALAVPLVTNTSVLRLNLRDNWMEGMGGAAIAKMLKENCYITEVDLSDNNLGDDGARAMAGMLKENNTLLSLSLSGNRFTDRCSEDLGSALVANSRLQHLDLSYNALGELAGSVSFLLSDRRNQYLTISLRYLILCNLAWGHLYGGNVFLRKLDLSFNGLAREGALALGQTLRDNNVLEELNVRYDNNRIPPEGAIRLAMGLKANKTIKSLNISRNPILSAGCYGILQSMQDNPNSALEVLDFSDITVNQDFEDLYLSVKETFPALQVNHGAKLAHSEV</sequence>
<dbReference type="OMA" id="QGPEANW"/>
<dbReference type="Gene3D" id="3.80.10.10">
    <property type="entry name" value="Ribonuclease Inhibitor"/>
    <property type="match status" value="1"/>
</dbReference>
<protein>
    <submittedName>
        <fullName evidence="2">Leucine rich repeat containing 74B</fullName>
    </submittedName>
</protein>
<organism evidence="2 3">
    <name type="scientific">Salarias fasciatus</name>
    <name type="common">Jewelled blenny</name>
    <name type="synonym">Blennius fasciatus</name>
    <dbReference type="NCBI Taxonomy" id="181472"/>
    <lineage>
        <taxon>Eukaryota</taxon>
        <taxon>Metazoa</taxon>
        <taxon>Chordata</taxon>
        <taxon>Craniata</taxon>
        <taxon>Vertebrata</taxon>
        <taxon>Euteleostomi</taxon>
        <taxon>Actinopterygii</taxon>
        <taxon>Neopterygii</taxon>
        <taxon>Teleostei</taxon>
        <taxon>Neoteleostei</taxon>
        <taxon>Acanthomorphata</taxon>
        <taxon>Ovalentaria</taxon>
        <taxon>Blenniimorphae</taxon>
        <taxon>Blenniiformes</taxon>
        <taxon>Blennioidei</taxon>
        <taxon>Blenniidae</taxon>
        <taxon>Salariinae</taxon>
        <taxon>Salarias</taxon>
    </lineage>
</organism>
<dbReference type="PROSITE" id="PS51450">
    <property type="entry name" value="LRR"/>
    <property type="match status" value="1"/>
</dbReference>
<dbReference type="InParanoid" id="A0A672IG31"/>
<reference evidence="2" key="1">
    <citation type="submission" date="2019-06" db="EMBL/GenBank/DDBJ databases">
        <authorList>
            <consortium name="Wellcome Sanger Institute Data Sharing"/>
        </authorList>
    </citation>
    <scope>NUCLEOTIDE SEQUENCE [LARGE SCALE GENOMIC DNA]</scope>
</reference>
<dbReference type="SMART" id="SM00368">
    <property type="entry name" value="LRR_RI"/>
    <property type="match status" value="7"/>
</dbReference>
<evidence type="ECO:0000256" key="1">
    <source>
        <dbReference type="SAM" id="MobiDB-lite"/>
    </source>
</evidence>
<proteinExistence type="predicted"/>
<dbReference type="InterPro" id="IPR052394">
    <property type="entry name" value="LRR-containing"/>
</dbReference>
<reference evidence="2" key="3">
    <citation type="submission" date="2025-09" db="UniProtKB">
        <authorList>
            <consortium name="Ensembl"/>
        </authorList>
    </citation>
    <scope>IDENTIFICATION</scope>
</reference>
<feature type="region of interest" description="Disordered" evidence="1">
    <location>
        <begin position="1"/>
        <end position="20"/>
    </location>
</feature>
<dbReference type="PANTHER" id="PTHR24114">
    <property type="entry name" value="LEUCINE RICH REPEAT FAMILY PROTEIN"/>
    <property type="match status" value="1"/>
</dbReference>
<dbReference type="SUPFAM" id="SSF52047">
    <property type="entry name" value="RNI-like"/>
    <property type="match status" value="1"/>
</dbReference>
<keyword evidence="3" id="KW-1185">Reference proteome</keyword>
<name>A0A672IG31_SALFA</name>
<dbReference type="Pfam" id="PF13516">
    <property type="entry name" value="LRR_6"/>
    <property type="match status" value="6"/>
</dbReference>
<evidence type="ECO:0000313" key="3">
    <source>
        <dbReference type="Proteomes" id="UP000472267"/>
    </source>
</evidence>
<dbReference type="InterPro" id="IPR001611">
    <property type="entry name" value="Leu-rich_rpt"/>
</dbReference>
<dbReference type="PANTHER" id="PTHR24114:SF37">
    <property type="entry name" value="LEUCINE-RICH REPEAT-CONTAINING PROTEIN 74B"/>
    <property type="match status" value="1"/>
</dbReference>
<dbReference type="Ensembl" id="ENSSFAT00005041551.1">
    <property type="protein sequence ID" value="ENSSFAP00005040072.1"/>
    <property type="gene ID" value="ENSSFAG00005020008.1"/>
</dbReference>